<dbReference type="Pfam" id="PF03966">
    <property type="entry name" value="Trm112p"/>
    <property type="match status" value="1"/>
</dbReference>
<keyword evidence="2" id="KW-1185">Reference proteome</keyword>
<dbReference type="InterPro" id="IPR029063">
    <property type="entry name" value="SAM-dependent_MTases_sf"/>
</dbReference>
<dbReference type="EMBL" id="QWET01000003">
    <property type="protein sequence ID" value="RIH66295.1"/>
    <property type="molecule type" value="Genomic_DNA"/>
</dbReference>
<dbReference type="GO" id="GO:0008168">
    <property type="term" value="F:methyltransferase activity"/>
    <property type="evidence" value="ECO:0007669"/>
    <property type="project" value="UniProtKB-KW"/>
</dbReference>
<keyword evidence="1" id="KW-0808">Transferase</keyword>
<protein>
    <submittedName>
        <fullName evidence="1">Methyltransferase domain-containing protein</fullName>
    </submittedName>
</protein>
<evidence type="ECO:0000313" key="2">
    <source>
        <dbReference type="Proteomes" id="UP000266441"/>
    </source>
</evidence>
<keyword evidence="1" id="KW-0489">Methyltransferase</keyword>
<sequence length="305" mass="35509">MNKKLLEILDCNHCHKGSLRMPSGNDELICTNCNQKYDIANNVPLLLQYTEPEEQPATELHKNQGTLFNYIEHYQKDAKVYNYFSERDSGTEHGDRRVREYIASQISLKKGRILDVGCGKAWVARDFCPQGFEVTSMDISLENTSEALKRYPFENHSAVVADAYSPPFKKNSFDYIIASEIIEHVAYPDNFVKSLFQILKPGGVLIVTTPYKEKIRYSLCVHCNKPTPFNAHLHSFDEKILTSLYTEPDLKQCHYQTFGNKILIHLRLHVILKYLNFKVWKILDRIMNKVYFVPLRILVKWKKIQ</sequence>
<dbReference type="AlphaFoldDB" id="A0A399D2W4"/>
<proteinExistence type="predicted"/>
<gene>
    <name evidence="1" type="ORF">D1164_05120</name>
</gene>
<name>A0A399D2W4_9BACT</name>
<dbReference type="Gene3D" id="3.40.50.150">
    <property type="entry name" value="Vaccinia Virus protein VP39"/>
    <property type="match status" value="1"/>
</dbReference>
<reference evidence="1 2" key="1">
    <citation type="journal article" date="2015" name="Int. J. Syst. Evol. Microbiol.">
        <title>Mariniphaga sediminis sp. nov., isolated from coastal sediment.</title>
        <authorList>
            <person name="Wang F.Q."/>
            <person name="Shen Q.Y."/>
            <person name="Chen G.J."/>
            <person name="Du Z.J."/>
        </authorList>
    </citation>
    <scope>NUCLEOTIDE SEQUENCE [LARGE SCALE GENOMIC DNA]</scope>
    <source>
        <strain evidence="1 2">SY21</strain>
    </source>
</reference>
<dbReference type="SUPFAM" id="SSF158997">
    <property type="entry name" value="Trm112p-like"/>
    <property type="match status" value="1"/>
</dbReference>
<dbReference type="Pfam" id="PF13489">
    <property type="entry name" value="Methyltransf_23"/>
    <property type="match status" value="1"/>
</dbReference>
<dbReference type="GO" id="GO:0032259">
    <property type="term" value="P:methylation"/>
    <property type="evidence" value="ECO:0007669"/>
    <property type="project" value="UniProtKB-KW"/>
</dbReference>
<organism evidence="1 2">
    <name type="scientific">Mariniphaga sediminis</name>
    <dbReference type="NCBI Taxonomy" id="1628158"/>
    <lineage>
        <taxon>Bacteria</taxon>
        <taxon>Pseudomonadati</taxon>
        <taxon>Bacteroidota</taxon>
        <taxon>Bacteroidia</taxon>
        <taxon>Marinilabiliales</taxon>
        <taxon>Prolixibacteraceae</taxon>
        <taxon>Mariniphaga</taxon>
    </lineage>
</organism>
<dbReference type="Gene3D" id="2.20.25.10">
    <property type="match status" value="1"/>
</dbReference>
<dbReference type="RefSeq" id="WP_147372044.1">
    <property type="nucleotide sequence ID" value="NZ_QWET01000003.1"/>
</dbReference>
<dbReference type="CDD" id="cd02440">
    <property type="entry name" value="AdoMet_MTases"/>
    <property type="match status" value="1"/>
</dbReference>
<dbReference type="InterPro" id="IPR005651">
    <property type="entry name" value="Trm112-like"/>
</dbReference>
<dbReference type="SUPFAM" id="SSF53335">
    <property type="entry name" value="S-adenosyl-L-methionine-dependent methyltransferases"/>
    <property type="match status" value="1"/>
</dbReference>
<dbReference type="Proteomes" id="UP000266441">
    <property type="component" value="Unassembled WGS sequence"/>
</dbReference>
<evidence type="ECO:0000313" key="1">
    <source>
        <dbReference type="EMBL" id="RIH66295.1"/>
    </source>
</evidence>
<comment type="caution">
    <text evidence="1">The sequence shown here is derived from an EMBL/GenBank/DDBJ whole genome shotgun (WGS) entry which is preliminary data.</text>
</comment>
<accession>A0A399D2W4</accession>
<dbReference type="OrthoDB" id="9816564at2"/>
<dbReference type="PANTHER" id="PTHR43861">
    <property type="entry name" value="TRANS-ACONITATE 2-METHYLTRANSFERASE-RELATED"/>
    <property type="match status" value="1"/>
</dbReference>